<keyword evidence="9" id="KW-0238">DNA-binding</keyword>
<dbReference type="PANTHER" id="PTHR30478">
    <property type="entry name" value="DNA POLYMERASE III SUBUNIT BETA"/>
    <property type="match status" value="1"/>
</dbReference>
<dbReference type="InterPro" id="IPR022635">
    <property type="entry name" value="DNA_polIII_beta_C"/>
</dbReference>
<dbReference type="SMART" id="SM00480">
    <property type="entry name" value="POL3Bc"/>
    <property type="match status" value="1"/>
</dbReference>
<evidence type="ECO:0000256" key="10">
    <source>
        <dbReference type="PIRNR" id="PIRNR000804"/>
    </source>
</evidence>
<dbReference type="GO" id="GO:0003887">
    <property type="term" value="F:DNA-directed DNA polymerase activity"/>
    <property type="evidence" value="ECO:0007669"/>
    <property type="project" value="UniProtKB-UniRule"/>
</dbReference>
<dbReference type="Pfam" id="PF02767">
    <property type="entry name" value="DNA_pol3_beta_2"/>
    <property type="match status" value="1"/>
</dbReference>
<dbReference type="Gene3D" id="3.70.10.10">
    <property type="match status" value="1"/>
</dbReference>
<dbReference type="InterPro" id="IPR001001">
    <property type="entry name" value="DNA_polIII_beta"/>
</dbReference>
<keyword evidence="4 10" id="KW-0963">Cytoplasm</keyword>
<sequence>MNFIFSKALLLKEISVAQEIINTKNPVSIISNVLLATDENKLIIKATDLKINFETSIPVNVIEHGVATIHCDKFASILNSIPDGDTEFEQNDINITIKPISKKIKFDLKCLNSENFPEIYTEDKCQYFDIPLKSFRQMITETSFAVSDDETKYFLNGVLLEKKENSLVMVGTDGRRLAYIKKDMETPIPDFKSSIIHPKILNLIVKRTTDEGPISIGINEKSIYFKFGMYKLSSLLIEGQYPNYEKVIPENNEYSFQVDKNDLYEALKRVSLLVEQKSRRIFLEVNPGNLIVQSETKDVGGAKEEIPCYYEGEPNVIAVNSKHLEEPLKFMTEERVKISFSDGMKAMILSPEPASDYFHVMMPMQKD</sequence>
<dbReference type="InterPro" id="IPR022634">
    <property type="entry name" value="DNA_polIII_beta_N"/>
</dbReference>
<dbReference type="GO" id="GO:0003677">
    <property type="term" value="F:DNA binding"/>
    <property type="evidence" value="ECO:0007669"/>
    <property type="project" value="UniProtKB-UniRule"/>
</dbReference>
<dbReference type="GO" id="GO:0005737">
    <property type="term" value="C:cytoplasm"/>
    <property type="evidence" value="ECO:0007669"/>
    <property type="project" value="UniProtKB-SubCell"/>
</dbReference>
<comment type="subcellular location">
    <subcellularLocation>
        <location evidence="1 10">Cytoplasm</location>
    </subcellularLocation>
</comment>
<evidence type="ECO:0000256" key="4">
    <source>
        <dbReference type="ARBA" id="ARBA00022490"/>
    </source>
</evidence>
<dbReference type="InterPro" id="IPR022637">
    <property type="entry name" value="DNA_polIII_beta_cen"/>
</dbReference>
<evidence type="ECO:0000256" key="6">
    <source>
        <dbReference type="ARBA" id="ARBA00022695"/>
    </source>
</evidence>
<evidence type="ECO:0000256" key="2">
    <source>
        <dbReference type="ARBA" id="ARBA00010752"/>
    </source>
</evidence>
<protein>
    <recommendedName>
        <fullName evidence="3 10">Beta sliding clamp</fullName>
    </recommendedName>
</protein>
<dbReference type="InterPro" id="IPR046938">
    <property type="entry name" value="DNA_clamp_sf"/>
</dbReference>
<comment type="subunit">
    <text evidence="10">Forms a ring-shaped head-to-tail homodimer around DNA.</text>
</comment>
<accession>A0A9D9HQV1</accession>
<dbReference type="GO" id="GO:0006271">
    <property type="term" value="P:DNA strand elongation involved in DNA replication"/>
    <property type="evidence" value="ECO:0007669"/>
    <property type="project" value="TreeGrafter"/>
</dbReference>
<comment type="similarity">
    <text evidence="2 10">Belongs to the beta sliding clamp family.</text>
</comment>
<feature type="domain" description="DNA polymerase III beta sliding clamp N-terminal" evidence="11">
    <location>
        <begin position="1"/>
        <end position="119"/>
    </location>
</feature>
<evidence type="ECO:0000256" key="3">
    <source>
        <dbReference type="ARBA" id="ARBA00021035"/>
    </source>
</evidence>
<dbReference type="GO" id="GO:0008408">
    <property type="term" value="F:3'-5' exonuclease activity"/>
    <property type="evidence" value="ECO:0007669"/>
    <property type="project" value="InterPro"/>
</dbReference>
<dbReference type="AlphaFoldDB" id="A0A9D9HQV1"/>
<keyword evidence="5 10" id="KW-0808">Transferase</keyword>
<dbReference type="Proteomes" id="UP000823638">
    <property type="component" value="Unassembled WGS sequence"/>
</dbReference>
<evidence type="ECO:0000259" key="11">
    <source>
        <dbReference type="Pfam" id="PF00712"/>
    </source>
</evidence>
<feature type="domain" description="DNA polymerase III beta sliding clamp central" evidence="12">
    <location>
        <begin position="130"/>
        <end position="243"/>
    </location>
</feature>
<keyword evidence="6 10" id="KW-0548">Nucleotidyltransferase</keyword>
<dbReference type="EMBL" id="JADIMM010000090">
    <property type="protein sequence ID" value="MBO8458126.1"/>
    <property type="molecule type" value="Genomic_DNA"/>
</dbReference>
<evidence type="ECO:0000256" key="1">
    <source>
        <dbReference type="ARBA" id="ARBA00004496"/>
    </source>
</evidence>
<comment type="caution">
    <text evidence="14">The sequence shown here is derived from an EMBL/GenBank/DDBJ whole genome shotgun (WGS) entry which is preliminary data.</text>
</comment>
<feature type="domain" description="DNA polymerase III beta sliding clamp C-terminal" evidence="13">
    <location>
        <begin position="246"/>
        <end position="364"/>
    </location>
</feature>
<evidence type="ECO:0000256" key="8">
    <source>
        <dbReference type="ARBA" id="ARBA00022932"/>
    </source>
</evidence>
<proteinExistence type="inferred from homology"/>
<dbReference type="Pfam" id="PF02768">
    <property type="entry name" value="DNA_pol3_beta_3"/>
    <property type="match status" value="1"/>
</dbReference>
<reference evidence="14" key="1">
    <citation type="submission" date="2020-10" db="EMBL/GenBank/DDBJ databases">
        <authorList>
            <person name="Gilroy R."/>
        </authorList>
    </citation>
    <scope>NUCLEOTIDE SEQUENCE</scope>
    <source>
        <strain evidence="14">10532</strain>
    </source>
</reference>
<name>A0A9D9HQV1_9SPIR</name>
<organism evidence="14 15">
    <name type="scientific">Candidatus Gallitreponema excrementavium</name>
    <dbReference type="NCBI Taxonomy" id="2840840"/>
    <lineage>
        <taxon>Bacteria</taxon>
        <taxon>Pseudomonadati</taxon>
        <taxon>Spirochaetota</taxon>
        <taxon>Spirochaetia</taxon>
        <taxon>Spirochaetales</taxon>
        <taxon>Candidatus Gallitreponema</taxon>
    </lineage>
</organism>
<keyword evidence="8 10" id="KW-0239">DNA-directed DNA polymerase</keyword>
<evidence type="ECO:0000259" key="13">
    <source>
        <dbReference type="Pfam" id="PF02768"/>
    </source>
</evidence>
<evidence type="ECO:0000313" key="15">
    <source>
        <dbReference type="Proteomes" id="UP000823638"/>
    </source>
</evidence>
<dbReference type="PANTHER" id="PTHR30478:SF0">
    <property type="entry name" value="BETA SLIDING CLAMP"/>
    <property type="match status" value="1"/>
</dbReference>
<dbReference type="PIRSF" id="PIRSF000804">
    <property type="entry name" value="DNA_pol_III_b"/>
    <property type="match status" value="1"/>
</dbReference>
<dbReference type="Gene3D" id="3.10.150.10">
    <property type="entry name" value="DNA Polymerase III, subunit A, domain 2"/>
    <property type="match status" value="1"/>
</dbReference>
<dbReference type="Pfam" id="PF00712">
    <property type="entry name" value="DNA_pol3_beta"/>
    <property type="match status" value="1"/>
</dbReference>
<evidence type="ECO:0000256" key="5">
    <source>
        <dbReference type="ARBA" id="ARBA00022679"/>
    </source>
</evidence>
<gene>
    <name evidence="14" type="primary">dnaN</name>
    <name evidence="14" type="ORF">IAA81_07855</name>
</gene>
<evidence type="ECO:0000313" key="14">
    <source>
        <dbReference type="EMBL" id="MBO8458126.1"/>
    </source>
</evidence>
<dbReference type="NCBIfam" id="TIGR00663">
    <property type="entry name" value="dnan"/>
    <property type="match status" value="1"/>
</dbReference>
<evidence type="ECO:0000256" key="7">
    <source>
        <dbReference type="ARBA" id="ARBA00022705"/>
    </source>
</evidence>
<dbReference type="GO" id="GO:0009360">
    <property type="term" value="C:DNA polymerase III complex"/>
    <property type="evidence" value="ECO:0007669"/>
    <property type="project" value="InterPro"/>
</dbReference>
<dbReference type="SUPFAM" id="SSF55979">
    <property type="entry name" value="DNA clamp"/>
    <property type="match status" value="3"/>
</dbReference>
<keyword evidence="7 10" id="KW-0235">DNA replication</keyword>
<evidence type="ECO:0000256" key="9">
    <source>
        <dbReference type="ARBA" id="ARBA00023125"/>
    </source>
</evidence>
<dbReference type="CDD" id="cd00140">
    <property type="entry name" value="beta_clamp"/>
    <property type="match status" value="1"/>
</dbReference>
<reference evidence="14" key="2">
    <citation type="journal article" date="2021" name="PeerJ">
        <title>Extensive microbial diversity within the chicken gut microbiome revealed by metagenomics and culture.</title>
        <authorList>
            <person name="Gilroy R."/>
            <person name="Ravi A."/>
            <person name="Getino M."/>
            <person name="Pursley I."/>
            <person name="Horton D.L."/>
            <person name="Alikhan N.F."/>
            <person name="Baker D."/>
            <person name="Gharbi K."/>
            <person name="Hall N."/>
            <person name="Watson M."/>
            <person name="Adriaenssens E.M."/>
            <person name="Foster-Nyarko E."/>
            <person name="Jarju S."/>
            <person name="Secka A."/>
            <person name="Antonio M."/>
            <person name="Oren A."/>
            <person name="Chaudhuri R.R."/>
            <person name="La Ragione R."/>
            <person name="Hildebrand F."/>
            <person name="Pallen M.J."/>
        </authorList>
    </citation>
    <scope>NUCLEOTIDE SEQUENCE</scope>
    <source>
        <strain evidence="14">10532</strain>
    </source>
</reference>
<comment type="function">
    <text evidence="10">Confers DNA tethering and processivity to DNA polymerases and other proteins. Acts as a clamp, forming a ring around DNA (a reaction catalyzed by the clamp-loading complex) which diffuses in an ATP-independent manner freely and bidirectionally along dsDNA. Initially characterized for its ability to contact the catalytic subunit of DNA polymerase III (Pol III), a complex, multichain enzyme responsible for most of the replicative synthesis in bacteria; Pol III exhibits 3'-5' exonuclease proofreading activity. The beta chain is required for initiation of replication as well as for processivity of DNA replication.</text>
</comment>
<evidence type="ECO:0000259" key="12">
    <source>
        <dbReference type="Pfam" id="PF02767"/>
    </source>
</evidence>